<evidence type="ECO:0000256" key="6">
    <source>
        <dbReference type="ARBA" id="ARBA00023027"/>
    </source>
</evidence>
<dbReference type="Gene3D" id="1.10.8.430">
    <property type="entry name" value="Helical domain of apoptotic protease-activating factors"/>
    <property type="match status" value="1"/>
</dbReference>
<dbReference type="InterPro" id="IPR045344">
    <property type="entry name" value="C-JID"/>
</dbReference>
<reference evidence="13 14" key="1">
    <citation type="journal article" date="2023" name="BMC Biotechnol.">
        <title>Vitis rotundifolia cv Carlos genome sequencing.</title>
        <authorList>
            <person name="Huff M."/>
            <person name="Hulse-Kemp A."/>
            <person name="Scheffler B."/>
            <person name="Youngblood R."/>
            <person name="Simpson S."/>
            <person name="Babiker E."/>
            <person name="Staton M."/>
        </authorList>
    </citation>
    <scope>NUCLEOTIDE SEQUENCE [LARGE SCALE GENOMIC DNA]</scope>
    <source>
        <tissue evidence="13">Leaf</tissue>
    </source>
</reference>
<dbReference type="InterPro" id="IPR044974">
    <property type="entry name" value="Disease_R_plants"/>
</dbReference>
<dbReference type="Pfam" id="PF23282">
    <property type="entry name" value="WHD_ROQ1"/>
    <property type="match status" value="1"/>
</dbReference>
<dbReference type="Gene3D" id="3.40.50.300">
    <property type="entry name" value="P-loop containing nucleotide triphosphate hydrolases"/>
    <property type="match status" value="1"/>
</dbReference>
<keyword evidence="6" id="KW-0520">NAD</keyword>
<dbReference type="Gene3D" id="3.40.50.10140">
    <property type="entry name" value="Toll/interleukin-1 receptor homology (TIR) domain"/>
    <property type="match status" value="1"/>
</dbReference>
<dbReference type="InterPro" id="IPR032675">
    <property type="entry name" value="LRR_dom_sf"/>
</dbReference>
<dbReference type="InterPro" id="IPR042197">
    <property type="entry name" value="Apaf_helical"/>
</dbReference>
<dbReference type="Pfam" id="PF20160">
    <property type="entry name" value="C-JID"/>
    <property type="match status" value="2"/>
</dbReference>
<dbReference type="Proteomes" id="UP001168098">
    <property type="component" value="Unassembled WGS sequence"/>
</dbReference>
<evidence type="ECO:0000256" key="7">
    <source>
        <dbReference type="ARBA" id="ARBA00047304"/>
    </source>
</evidence>
<dbReference type="InterPro" id="IPR035897">
    <property type="entry name" value="Toll_tir_struct_dom_sf"/>
</dbReference>
<evidence type="ECO:0000313" key="13">
    <source>
        <dbReference type="EMBL" id="KAJ9700891.1"/>
    </source>
</evidence>
<dbReference type="PRINTS" id="PR00364">
    <property type="entry name" value="DISEASERSIST"/>
</dbReference>
<keyword evidence="4" id="KW-0378">Hydrolase</keyword>
<evidence type="ECO:0000259" key="11">
    <source>
        <dbReference type="Pfam" id="PF23282"/>
    </source>
</evidence>
<gene>
    <name evidence="13" type="ORF">PVL29_006291</name>
</gene>
<evidence type="ECO:0000256" key="2">
    <source>
        <dbReference type="ARBA" id="ARBA00022614"/>
    </source>
</evidence>
<dbReference type="GO" id="GO:0061809">
    <property type="term" value="F:NAD+ nucleosidase activity, cyclic ADP-ribose generating"/>
    <property type="evidence" value="ECO:0007669"/>
    <property type="project" value="UniProtKB-EC"/>
</dbReference>
<dbReference type="GO" id="GO:0043531">
    <property type="term" value="F:ADP binding"/>
    <property type="evidence" value="ECO:0007669"/>
    <property type="project" value="InterPro"/>
</dbReference>
<dbReference type="Gene3D" id="3.80.10.10">
    <property type="entry name" value="Ribonuclease Inhibitor"/>
    <property type="match status" value="2"/>
</dbReference>
<dbReference type="InterPro" id="IPR027417">
    <property type="entry name" value="P-loop_NTPase"/>
</dbReference>
<dbReference type="Pfam" id="PF23286">
    <property type="entry name" value="LRR_13"/>
    <property type="match status" value="1"/>
</dbReference>
<evidence type="ECO:0000259" key="9">
    <source>
        <dbReference type="Pfam" id="PF00931"/>
    </source>
</evidence>
<protein>
    <recommendedName>
        <fullName evidence="1">ADP-ribosyl cyclase/cyclic ADP-ribose hydrolase</fullName>
        <ecNumber evidence="1">3.2.2.6</ecNumber>
    </recommendedName>
</protein>
<evidence type="ECO:0000256" key="8">
    <source>
        <dbReference type="SAM" id="MobiDB-lite"/>
    </source>
</evidence>
<keyword evidence="5" id="KW-0611">Plant defense</keyword>
<dbReference type="SUPFAM" id="SSF52058">
    <property type="entry name" value="L domain-like"/>
    <property type="match status" value="2"/>
</dbReference>
<dbReference type="InterPro" id="IPR002182">
    <property type="entry name" value="NB-ARC"/>
</dbReference>
<feature type="domain" description="C-JID" evidence="10">
    <location>
        <begin position="520"/>
        <end position="696"/>
    </location>
</feature>
<keyword evidence="3" id="KW-0677">Repeat</keyword>
<dbReference type="EMBL" id="JARBHA010000005">
    <property type="protein sequence ID" value="KAJ9700891.1"/>
    <property type="molecule type" value="Genomic_DNA"/>
</dbReference>
<dbReference type="Pfam" id="PF00931">
    <property type="entry name" value="NB-ARC"/>
    <property type="match status" value="1"/>
</dbReference>
<accession>A0AA39A4X4</accession>
<dbReference type="GO" id="GO:0006952">
    <property type="term" value="P:defense response"/>
    <property type="evidence" value="ECO:0007669"/>
    <property type="project" value="InterPro"/>
</dbReference>
<dbReference type="InterPro" id="IPR058192">
    <property type="entry name" value="WHD_ROQ1-like"/>
</dbReference>
<comment type="catalytic activity">
    <reaction evidence="7">
        <text>NAD(+) + H2O = ADP-D-ribose + nicotinamide + H(+)</text>
        <dbReference type="Rhea" id="RHEA:16301"/>
        <dbReference type="ChEBI" id="CHEBI:15377"/>
        <dbReference type="ChEBI" id="CHEBI:15378"/>
        <dbReference type="ChEBI" id="CHEBI:17154"/>
        <dbReference type="ChEBI" id="CHEBI:57540"/>
        <dbReference type="ChEBI" id="CHEBI:57967"/>
        <dbReference type="EC" id="3.2.2.6"/>
    </reaction>
    <physiologicalReaction direction="left-to-right" evidence="7">
        <dbReference type="Rhea" id="RHEA:16302"/>
    </physiologicalReaction>
</comment>
<feature type="domain" description="NB-ARC" evidence="9">
    <location>
        <begin position="61"/>
        <end position="225"/>
    </location>
</feature>
<feature type="region of interest" description="Disordered" evidence="8">
    <location>
        <begin position="556"/>
        <end position="583"/>
    </location>
</feature>
<comment type="caution">
    <text evidence="13">The sequence shown here is derived from an EMBL/GenBank/DDBJ whole genome shotgun (WGS) entry which is preliminary data.</text>
</comment>
<keyword evidence="2" id="KW-0433">Leucine-rich repeat</keyword>
<evidence type="ECO:0000256" key="3">
    <source>
        <dbReference type="ARBA" id="ARBA00022737"/>
    </source>
</evidence>
<dbReference type="InterPro" id="IPR058546">
    <property type="entry name" value="RPS4B/Roq1-like_LRR"/>
</dbReference>
<keyword evidence="14" id="KW-1185">Reference proteome</keyword>
<dbReference type="PANTHER" id="PTHR11017">
    <property type="entry name" value="LEUCINE-RICH REPEAT-CONTAINING PROTEIN"/>
    <property type="match status" value="1"/>
</dbReference>
<dbReference type="InterPro" id="IPR003591">
    <property type="entry name" value="Leu-rich_rpt_typical-subtyp"/>
</dbReference>
<feature type="domain" description="C-JID" evidence="10">
    <location>
        <begin position="1006"/>
        <end position="1086"/>
    </location>
</feature>
<evidence type="ECO:0000259" key="10">
    <source>
        <dbReference type="Pfam" id="PF20160"/>
    </source>
</evidence>
<dbReference type="AlphaFoldDB" id="A0AA39A4X4"/>
<dbReference type="PANTHER" id="PTHR11017:SF570">
    <property type="entry name" value="DISEASE RESISTANCE PROTEIN (TIR-NBS CLASS)-RELATED"/>
    <property type="match status" value="1"/>
</dbReference>
<name>A0AA39A4X4_VITRO</name>
<feature type="domain" description="Disease resistance protein RPS4B/Roq1-like leucine-rich repeats" evidence="12">
    <location>
        <begin position="769"/>
        <end position="972"/>
    </location>
</feature>
<dbReference type="SUPFAM" id="SSF52540">
    <property type="entry name" value="P-loop containing nucleoside triphosphate hydrolases"/>
    <property type="match status" value="1"/>
</dbReference>
<evidence type="ECO:0000256" key="1">
    <source>
        <dbReference type="ARBA" id="ARBA00011982"/>
    </source>
</evidence>
<feature type="domain" description="Disease resistance protein Roq1-like winged-helix" evidence="11">
    <location>
        <begin position="294"/>
        <end position="357"/>
    </location>
</feature>
<evidence type="ECO:0000259" key="12">
    <source>
        <dbReference type="Pfam" id="PF23286"/>
    </source>
</evidence>
<dbReference type="EC" id="3.2.2.6" evidence="1"/>
<evidence type="ECO:0000256" key="5">
    <source>
        <dbReference type="ARBA" id="ARBA00022821"/>
    </source>
</evidence>
<sequence>MIQKWRIALREAANLSGCHVNDQYETQVVKEIVDTIIRRLNHHPLSVGRNIVGIGVHLEKLKSLMNTKLNMVSVVGIYGIGGVGKTTIAKAIYNEISDQYDGRSFLRNIRERSKGDILQLQQELLHGILRGKNFKINNVDEGISMIKRCLTSNRVLVIFDDVDELKQLEYLAEEKDWFHAKSTIIITTRDKHVLAQYGADIPYEVSKLNKEEATELFSLWAFKQNRPQEVYKNLSYNIIDYADGLPLALKVLGASLFGKKTSHWESALCKLKIIPHKEIHNVLRISFDGLDDIDKGMFLDVACFFKGDDKDFVSRILGPYAEHVITTLADRCLITISKNMLDMHDLIQLMGWEVIRQECPEDPGRRSRLWDSNAYHVLIGNTGTRAIEGLFLDRFKFNLSQLTTKSFKEMNRLRLLKIHNPRRKLFLEDNLPRDFEFSSYELRYLHWDRYPLEYLPLNFHAKNLVELLLRNSNIKQLWRGNKDWKHASFSDSSYHGKGTCIVLPGSHGILEWIRHLGGPFMTIELPQNWHQNNEFLGFAIICVYVPLADESEDILEKESAHGSENETDNKSGDESTRTWENETDDKSVAESFCRNEYKHTHACCLKITSERGRGGVVDCPLFQSNCFCYKEDKDEDNESVLGKTLVVCYSKAAIPEMFHPCQLTENMSLVLCPDIRYEKTMRGNRCGVRLIYSQDLHQSRPLTTQTEGADVRLCIACQGHGALRRKRCFEFSDMNEVPVIENPLELDRLCLLGCKNLTSLPSGICNFKSLVTLCCSGCSQLESFPEILQDMESLRNLYLNGTAIKEIPSSIERLRGLQDLYLIDCKNLVNLPDSICNLTSLRKLTVVRCPNFKKLPDNLGRIQSLLFLCVGHVDSMNFPLPSLSGLCSLRMLKLYACNIREIPSEIFYLSLLRGLFLAGNHFSRIPDGISQLHNLKHLDLSHCKMLQHIPELPSGLMCLDVHHCTSLENLSSQSNLLWSSLFKYFRSKIQGREFVRNFTTFIAGSNGIPEWISHQKSGFKITMKLPWSWYENDDFLGVVLCSLIVPLEIETTQTHGIFSCKLNFDGDGEYFPCEYQQFCDCCYDDDASSQGYLKYYLKSCIPKRYHSNEWRALTASFSVYFDVKPVKVARTISQLYNVEVSSDTSSAVEDTNTDVERSCNGTTLNIDGNGVDAQDHEMDHICTDGWSFFANLFIGYAVQDTNFKLNILLDKLVHTKLHQLSHGCPY</sequence>
<organism evidence="13 14">
    <name type="scientific">Vitis rotundifolia</name>
    <name type="common">Muscadine grape</name>
    <dbReference type="NCBI Taxonomy" id="103349"/>
    <lineage>
        <taxon>Eukaryota</taxon>
        <taxon>Viridiplantae</taxon>
        <taxon>Streptophyta</taxon>
        <taxon>Embryophyta</taxon>
        <taxon>Tracheophyta</taxon>
        <taxon>Spermatophyta</taxon>
        <taxon>Magnoliopsida</taxon>
        <taxon>eudicotyledons</taxon>
        <taxon>Gunneridae</taxon>
        <taxon>Pentapetalae</taxon>
        <taxon>rosids</taxon>
        <taxon>Vitales</taxon>
        <taxon>Vitaceae</taxon>
        <taxon>Viteae</taxon>
        <taxon>Vitis</taxon>
    </lineage>
</organism>
<evidence type="ECO:0000256" key="4">
    <source>
        <dbReference type="ARBA" id="ARBA00022801"/>
    </source>
</evidence>
<dbReference type="SMART" id="SM00369">
    <property type="entry name" value="LRR_TYP"/>
    <property type="match status" value="3"/>
</dbReference>
<dbReference type="SUPFAM" id="SSF46785">
    <property type="entry name" value="Winged helix' DNA-binding domain"/>
    <property type="match status" value="1"/>
</dbReference>
<proteinExistence type="predicted"/>
<dbReference type="InterPro" id="IPR036390">
    <property type="entry name" value="WH_DNA-bd_sf"/>
</dbReference>
<evidence type="ECO:0000313" key="14">
    <source>
        <dbReference type="Proteomes" id="UP001168098"/>
    </source>
</evidence>